<keyword evidence="8 9" id="KW-0472">Membrane</keyword>
<dbReference type="EMBL" id="JAPZBS010000004">
    <property type="protein sequence ID" value="KAJ5377440.1"/>
    <property type="molecule type" value="Genomic_DNA"/>
</dbReference>
<dbReference type="SUPFAM" id="SSF51905">
    <property type="entry name" value="FAD/NAD(P)-binding domain"/>
    <property type="match status" value="1"/>
</dbReference>
<feature type="transmembrane region" description="Helical" evidence="9">
    <location>
        <begin position="706"/>
        <end position="730"/>
    </location>
</feature>
<gene>
    <name evidence="11" type="ORF">N7496_004849</name>
</gene>
<comment type="similarity">
    <text evidence="2">Belongs to the paxM FAD-dependent monooxygenase family.</text>
</comment>
<reference evidence="11" key="1">
    <citation type="submission" date="2022-11" db="EMBL/GenBank/DDBJ databases">
        <authorList>
            <person name="Petersen C."/>
        </authorList>
    </citation>
    <scope>NUCLEOTIDE SEQUENCE</scope>
    <source>
        <strain evidence="11">IBT 29864</strain>
    </source>
</reference>
<dbReference type="PANTHER" id="PTHR47356">
    <property type="entry name" value="FAD-DEPENDENT MONOOXYGENASE ASQG-RELATED"/>
    <property type="match status" value="1"/>
</dbReference>
<evidence type="ECO:0000256" key="3">
    <source>
        <dbReference type="ARBA" id="ARBA00022630"/>
    </source>
</evidence>
<evidence type="ECO:0000256" key="2">
    <source>
        <dbReference type="ARBA" id="ARBA00007992"/>
    </source>
</evidence>
<feature type="transmembrane region" description="Helical" evidence="9">
    <location>
        <begin position="556"/>
        <end position="576"/>
    </location>
</feature>
<dbReference type="OrthoDB" id="2431938at2759"/>
<dbReference type="InterPro" id="IPR002938">
    <property type="entry name" value="FAD-bd"/>
</dbReference>
<evidence type="ECO:0000256" key="6">
    <source>
        <dbReference type="ARBA" id="ARBA00022989"/>
    </source>
</evidence>
<dbReference type="Pfam" id="PF01494">
    <property type="entry name" value="FAD_binding_3"/>
    <property type="match status" value="1"/>
</dbReference>
<feature type="transmembrane region" description="Helical" evidence="9">
    <location>
        <begin position="675"/>
        <end position="694"/>
    </location>
</feature>
<comment type="caution">
    <text evidence="11">The sequence shown here is derived from an EMBL/GenBank/DDBJ whole genome shotgun (WGS) entry which is preliminary data.</text>
</comment>
<keyword evidence="5" id="KW-0274">FAD</keyword>
<dbReference type="PRINTS" id="PR00420">
    <property type="entry name" value="RNGMNOXGNASE"/>
</dbReference>
<dbReference type="Gene3D" id="3.50.50.60">
    <property type="entry name" value="FAD/NAD(P)-binding domain"/>
    <property type="match status" value="1"/>
</dbReference>
<sequence>MSTFKVVIIGGSVAGLTLANILERYKIDYIVLEKHATIAPQLGASIATLPHGARILDQLGIFSRVEDVSMPVHETENLGPDGVALGLSEPFGDLLEELLGYRMRFMDRQQLLQVLFDGIQDKSKIHTNSECVKIEELEDSVQVALTDGSIIRGDVLVGADGVHSRIRGELWRIARSETSDYPVSEMSQSIRCQYKCMFGISKRVEGIPDNKSFKCYHKGRSYLCSGGQDGKFYWFVFVKNPEVTIHTTIPRYKAQDAENLAAEIADDPLFLDVTFKDLYKNRMSCVLVPLEEFVLKTCFFKRAILIGDSFHKMNPLLGQGGNSAIESAGLLADLLKSTLDKNPHPDNDTLQRIFQEFQEERCPRATSLMETTKKVQQMEILESPILEFLQLKVFGQLGGEQLGPILTAHSNSARTLKYLPKTYRRGVVPLDEQVKANPHDRPAIATALWVGLMLLTALFGPLLSRYLGLAPSPDSTVPVPLHNYLFVTAISITGLWTVESYRSSFLISPLFSAIPFIIASTAFGWQIILPIYFALHIYLTGRRSFYHPSPRGINPWAARALPVALLTYTPCIFKILVPSSWSGRGGLPNSGWSPSMVYIALPIILHIGKLFYQTGATKLTVGQLLYSTRDMKYLSRFFGIILVLSSTAHLVLVGRLISYSDSTAFKAMTVPSVELVQLVSLAISVVAWCCFMIWDMGRVNLTTKSPLVMLFGSFIACILVGPGAVLAALWRWRECELEHGKKAEID</sequence>
<feature type="domain" description="FAD-binding" evidence="10">
    <location>
        <begin position="5"/>
        <end position="340"/>
    </location>
</feature>
<dbReference type="InterPro" id="IPR036188">
    <property type="entry name" value="FAD/NAD-bd_sf"/>
</dbReference>
<keyword evidence="3" id="KW-0285">Flavoprotein</keyword>
<evidence type="ECO:0000313" key="12">
    <source>
        <dbReference type="Proteomes" id="UP001147782"/>
    </source>
</evidence>
<dbReference type="InterPro" id="IPR050562">
    <property type="entry name" value="FAD_mOase_fung"/>
</dbReference>
<evidence type="ECO:0000256" key="7">
    <source>
        <dbReference type="ARBA" id="ARBA00023002"/>
    </source>
</evidence>
<dbReference type="GeneID" id="81436957"/>
<dbReference type="GO" id="GO:0004497">
    <property type="term" value="F:monooxygenase activity"/>
    <property type="evidence" value="ECO:0007669"/>
    <property type="project" value="InterPro"/>
</dbReference>
<feature type="transmembrane region" description="Helical" evidence="9">
    <location>
        <begin position="510"/>
        <end position="535"/>
    </location>
</feature>
<keyword evidence="7" id="KW-0560">Oxidoreductase</keyword>
<name>A0A9W9VFC9_9EURO</name>
<keyword evidence="12" id="KW-1185">Reference proteome</keyword>
<evidence type="ECO:0000259" key="10">
    <source>
        <dbReference type="Pfam" id="PF01494"/>
    </source>
</evidence>
<dbReference type="AlphaFoldDB" id="A0A9W9VFC9"/>
<dbReference type="Proteomes" id="UP001147782">
    <property type="component" value="Unassembled WGS sequence"/>
</dbReference>
<keyword evidence="4 9" id="KW-0812">Transmembrane</keyword>
<reference evidence="11" key="2">
    <citation type="journal article" date="2023" name="IMA Fungus">
        <title>Comparative genomic study of the Penicillium genus elucidates a diverse pangenome and 15 lateral gene transfer events.</title>
        <authorList>
            <person name="Petersen C."/>
            <person name="Sorensen T."/>
            <person name="Nielsen M.R."/>
            <person name="Sondergaard T.E."/>
            <person name="Sorensen J.L."/>
            <person name="Fitzpatrick D.A."/>
            <person name="Frisvad J.C."/>
            <person name="Nielsen K.L."/>
        </authorList>
    </citation>
    <scope>NUCLEOTIDE SEQUENCE</scope>
    <source>
        <strain evidence="11">IBT 29864</strain>
    </source>
</reference>
<evidence type="ECO:0000256" key="9">
    <source>
        <dbReference type="SAM" id="Phobius"/>
    </source>
</evidence>
<protein>
    <recommendedName>
        <fullName evidence="10">FAD-binding domain-containing protein</fullName>
    </recommendedName>
</protein>
<feature type="transmembrane region" description="Helical" evidence="9">
    <location>
        <begin position="481"/>
        <end position="498"/>
    </location>
</feature>
<feature type="transmembrane region" description="Helical" evidence="9">
    <location>
        <begin position="596"/>
        <end position="612"/>
    </location>
</feature>
<evidence type="ECO:0000256" key="8">
    <source>
        <dbReference type="ARBA" id="ARBA00023136"/>
    </source>
</evidence>
<evidence type="ECO:0000256" key="4">
    <source>
        <dbReference type="ARBA" id="ARBA00022692"/>
    </source>
</evidence>
<dbReference type="GO" id="GO:0071949">
    <property type="term" value="F:FAD binding"/>
    <property type="evidence" value="ECO:0007669"/>
    <property type="project" value="InterPro"/>
</dbReference>
<feature type="transmembrane region" description="Helical" evidence="9">
    <location>
        <begin position="633"/>
        <end position="655"/>
    </location>
</feature>
<organism evidence="11 12">
    <name type="scientific">Penicillium cataractarum</name>
    <dbReference type="NCBI Taxonomy" id="2100454"/>
    <lineage>
        <taxon>Eukaryota</taxon>
        <taxon>Fungi</taxon>
        <taxon>Dikarya</taxon>
        <taxon>Ascomycota</taxon>
        <taxon>Pezizomycotina</taxon>
        <taxon>Eurotiomycetes</taxon>
        <taxon>Eurotiomycetidae</taxon>
        <taxon>Eurotiales</taxon>
        <taxon>Aspergillaceae</taxon>
        <taxon>Penicillium</taxon>
    </lineage>
</organism>
<comment type="subcellular location">
    <subcellularLocation>
        <location evidence="1">Membrane</location>
    </subcellularLocation>
</comment>
<dbReference type="PANTHER" id="PTHR47356:SF2">
    <property type="entry name" value="FAD-BINDING DOMAIN-CONTAINING PROTEIN-RELATED"/>
    <property type="match status" value="1"/>
</dbReference>
<proteinExistence type="inferred from homology"/>
<evidence type="ECO:0000256" key="5">
    <source>
        <dbReference type="ARBA" id="ARBA00022827"/>
    </source>
</evidence>
<feature type="transmembrane region" description="Helical" evidence="9">
    <location>
        <begin position="447"/>
        <end position="469"/>
    </location>
</feature>
<dbReference type="RefSeq" id="XP_056556303.1">
    <property type="nucleotide sequence ID" value="XM_056697778.1"/>
</dbReference>
<evidence type="ECO:0000313" key="11">
    <source>
        <dbReference type="EMBL" id="KAJ5377440.1"/>
    </source>
</evidence>
<accession>A0A9W9VFC9</accession>
<evidence type="ECO:0000256" key="1">
    <source>
        <dbReference type="ARBA" id="ARBA00004370"/>
    </source>
</evidence>
<dbReference type="GO" id="GO:0016020">
    <property type="term" value="C:membrane"/>
    <property type="evidence" value="ECO:0007669"/>
    <property type="project" value="UniProtKB-SubCell"/>
</dbReference>
<keyword evidence="6 9" id="KW-1133">Transmembrane helix</keyword>